<name>A0A812E449_ACAPH</name>
<dbReference type="Proteomes" id="UP000597762">
    <property type="component" value="Unassembled WGS sequence"/>
</dbReference>
<evidence type="ECO:0000313" key="3">
    <source>
        <dbReference type="Proteomes" id="UP000597762"/>
    </source>
</evidence>
<proteinExistence type="predicted"/>
<protein>
    <recommendedName>
        <fullName evidence="4">BACK domain-containing protein</fullName>
    </recommendedName>
</protein>
<keyword evidence="3" id="KW-1185">Reference proteome</keyword>
<dbReference type="OrthoDB" id="6060638at2759"/>
<feature type="chain" id="PRO_5033059009" description="BACK domain-containing protein" evidence="1">
    <location>
        <begin position="24"/>
        <end position="528"/>
    </location>
</feature>
<comment type="caution">
    <text evidence="2">The sequence shown here is derived from an EMBL/GenBank/DDBJ whole genome shotgun (WGS) entry which is preliminary data.</text>
</comment>
<reference evidence="2" key="1">
    <citation type="submission" date="2021-01" db="EMBL/GenBank/DDBJ databases">
        <authorList>
            <person name="Li R."/>
            <person name="Bekaert M."/>
        </authorList>
    </citation>
    <scope>NUCLEOTIDE SEQUENCE</scope>
    <source>
        <strain evidence="2">Farmed</strain>
    </source>
</reference>
<keyword evidence="1" id="KW-0732">Signal</keyword>
<gene>
    <name evidence="2" type="ORF">SPHA_64038</name>
</gene>
<evidence type="ECO:0000256" key="1">
    <source>
        <dbReference type="SAM" id="SignalP"/>
    </source>
</evidence>
<dbReference type="EMBL" id="CAHIKZ030004609">
    <property type="protein sequence ID" value="CAE1312844.1"/>
    <property type="molecule type" value="Genomic_DNA"/>
</dbReference>
<accession>A0A812E449</accession>
<sequence length="528" mass="59984">MAELEVVCLALLLTVFTRHLVDKTDMRAFTPDCLSALLNCDNLIQSMQPRDVAYLIVSWLKAGDFESRKELSKTLLLKYLKDQALDVILESIHNLSCYGQASANCESSPTIPNFVGKISWSSCQETEQGISQEKTCSSRGNYNGLLVYEDSCKGLSFFCQENNRWSYETVLGIGQTPLGIIDSCYLVSIGNDPYTIHLTNLNTKTVETPVSILRTIMREGRVINPGKEAIHYFCCSGRLYVMMNLWARSSDLVLSLYQFDVINNWSLLLDITQELDNRFLPGSFTREDVSLRLNCVSLDGNDVLIVAKLSLKNPLNNSGSWTSEPRNDRQHANVSRYPRSLCNLYRVNLCKGSYDLLSTGWKYVSNAQLENAFFSKEKLFFPDEKLQKIEQLAMSDGVKINCICYDMNSNEWSPEELTLPSIELEPLPLKQDDFPRSSIKMHGSVLYVGVHRAPHMFNVYLFQFDTFQWQKLPPIPSSSVSQMTLYPISAKRPVTQYLRSDTSGKQVNNSDFLFLNTSLQSWRGSRTE</sequence>
<evidence type="ECO:0000313" key="2">
    <source>
        <dbReference type="EMBL" id="CAE1312844.1"/>
    </source>
</evidence>
<evidence type="ECO:0008006" key="4">
    <source>
        <dbReference type="Google" id="ProtNLM"/>
    </source>
</evidence>
<organism evidence="2 3">
    <name type="scientific">Acanthosepion pharaonis</name>
    <name type="common">Pharaoh cuttlefish</name>
    <name type="synonym">Sepia pharaonis</name>
    <dbReference type="NCBI Taxonomy" id="158019"/>
    <lineage>
        <taxon>Eukaryota</taxon>
        <taxon>Metazoa</taxon>
        <taxon>Spiralia</taxon>
        <taxon>Lophotrochozoa</taxon>
        <taxon>Mollusca</taxon>
        <taxon>Cephalopoda</taxon>
        <taxon>Coleoidea</taxon>
        <taxon>Decapodiformes</taxon>
        <taxon>Sepiida</taxon>
        <taxon>Sepiina</taxon>
        <taxon>Sepiidae</taxon>
        <taxon>Acanthosepion</taxon>
    </lineage>
</organism>
<feature type="signal peptide" evidence="1">
    <location>
        <begin position="1"/>
        <end position="23"/>
    </location>
</feature>
<dbReference type="AlphaFoldDB" id="A0A812E449"/>